<reference evidence="1" key="1">
    <citation type="journal article" date="2014" name="Int. J. Syst. Evol. Microbiol.">
        <title>Complete genome of a new Firmicutes species belonging to the dominant human colonic microbiota ('Ruminococcus bicirculans') reveals two chromosomes and a selective capacity to utilize plant glucans.</title>
        <authorList>
            <consortium name="NISC Comparative Sequencing Program"/>
            <person name="Wegmann U."/>
            <person name="Louis P."/>
            <person name="Goesmann A."/>
            <person name="Henrissat B."/>
            <person name="Duncan S.H."/>
            <person name="Flint H.J."/>
        </authorList>
    </citation>
    <scope>NUCLEOTIDE SEQUENCE</scope>
    <source>
        <strain evidence="1">NBRC 112888</strain>
    </source>
</reference>
<organism evidence="1 3">
    <name type="scientific">Deinococcus multiflagellatus</name>
    <dbReference type="NCBI Taxonomy" id="1656887"/>
    <lineage>
        <taxon>Bacteria</taxon>
        <taxon>Thermotogati</taxon>
        <taxon>Deinococcota</taxon>
        <taxon>Deinococci</taxon>
        <taxon>Deinococcales</taxon>
        <taxon>Deinococcaceae</taxon>
        <taxon>Deinococcus</taxon>
    </lineage>
</organism>
<dbReference type="RefSeq" id="WP_224609813.1">
    <property type="nucleotide sequence ID" value="NZ_JAIQXV010000012.1"/>
</dbReference>
<dbReference type="EMBL" id="JBHSWB010000004">
    <property type="protein sequence ID" value="MFC6663635.1"/>
    <property type="molecule type" value="Genomic_DNA"/>
</dbReference>
<comment type="caution">
    <text evidence="1">The sequence shown here is derived from an EMBL/GenBank/DDBJ whole genome shotgun (WGS) entry which is preliminary data.</text>
</comment>
<gene>
    <name evidence="1" type="ORF">ACFP90_26850</name>
    <name evidence="2" type="ORF">ACFP90_28210</name>
</gene>
<keyword evidence="3" id="KW-1185">Reference proteome</keyword>
<evidence type="ECO:0000313" key="1">
    <source>
        <dbReference type="EMBL" id="MFC6663635.1"/>
    </source>
</evidence>
<evidence type="ECO:0000313" key="2">
    <source>
        <dbReference type="EMBL" id="MFC6663881.1"/>
    </source>
</evidence>
<reference evidence="3" key="2">
    <citation type="journal article" date="2019" name="Int. J. Syst. Evol. Microbiol.">
        <title>The Global Catalogue of Microorganisms (GCM) 10K type strain sequencing project: providing services to taxonomists for standard genome sequencing and annotation.</title>
        <authorList>
            <consortium name="The Broad Institute Genomics Platform"/>
            <consortium name="The Broad Institute Genome Sequencing Center for Infectious Disease"/>
            <person name="Wu L."/>
            <person name="Ma J."/>
        </authorList>
    </citation>
    <scope>NUCLEOTIDE SEQUENCE [LARGE SCALE GENOMIC DNA]</scope>
    <source>
        <strain evidence="3">CCUG 63830</strain>
    </source>
</reference>
<accession>A0ABW1ZTZ5</accession>
<evidence type="ECO:0000313" key="3">
    <source>
        <dbReference type="Proteomes" id="UP001596317"/>
    </source>
</evidence>
<reference evidence="1" key="3">
    <citation type="submission" date="2024-09" db="EMBL/GenBank/DDBJ databases">
        <authorList>
            <person name="Sun Q."/>
            <person name="Mori K."/>
        </authorList>
    </citation>
    <scope>NUCLEOTIDE SEQUENCE</scope>
    <source>
        <strain evidence="1">NBRC 112888</strain>
    </source>
</reference>
<dbReference type="Proteomes" id="UP001596317">
    <property type="component" value="Unassembled WGS sequence"/>
</dbReference>
<protein>
    <submittedName>
        <fullName evidence="1">Uncharacterized protein</fullName>
    </submittedName>
</protein>
<name>A0ABW1ZTZ5_9DEIO</name>
<dbReference type="EMBL" id="JBHSWB010000004">
    <property type="protein sequence ID" value="MFC6663881.1"/>
    <property type="molecule type" value="Genomic_DNA"/>
</dbReference>
<proteinExistence type="predicted"/>
<sequence>MTQILPNLFTGLFTVLSPSPATATPRVDVHALETALQREGLAQLPYDRQEGPRAKHRRATQRLERAKVALYAAQRYQFGGFDAFMALPVRDRQALLAATEPFSRFGAWNHRRLRPRPCTPKGRPHPQVPLILNVEPYTRAKITRRRSVTLKHFVEELFRPFPFKDALKAAEDAANYGVAVGRWADALRDGVPKVTPDGNREGRMPVTEELLLRPEVVSRLAPSGVLLVAPEYALLTLLQEAPTPLNLQTVHEQAVTEEQTFAHGERQAQIPAELRADLPPLRRFVSFQRPKGRITELTRAFQALGHKREDARILARAQQAEREEQFQRTLGDQLRAAATLTGEYRHQAEQALRQSVHDLRRPDLVYIAPLVLQCGARCAAEVKVKPDQHPELVAFWQRHADPMWEAAMATYLDHAAALDQALTDHASGTLRALPGPFRTLAGAELTEDVSTLAAARLLLEQEGASSPTLHALAAWTERQDRLTDRRVAYGRDAFVPDFVEAGIEVHPVTQAVVAPAVDAFLSEAPRFSVMLGSTPAELPVEGRTRFIRGVRKLKIPVDVAQDDLLSRAPVTFGLLSLRPQGYEGYVQPAAHDLGVLTPLSVAALLAQATEVTVLLATPADRTVYFAGQTFCVDARHAALFQEAAACRRADILPKVTVIHL</sequence>